<gene>
    <name evidence="4" type="ORF">Lysil_2099</name>
</gene>
<dbReference type="Proteomes" id="UP000236220">
    <property type="component" value="Unassembled WGS sequence"/>
</dbReference>
<accession>A0A2K1PYR2</accession>
<name>A0A2K1PYR2_9GAMM</name>
<evidence type="ECO:0000256" key="3">
    <source>
        <dbReference type="SAM" id="SignalP"/>
    </source>
</evidence>
<dbReference type="AlphaFoldDB" id="A0A2K1PYR2"/>
<evidence type="ECO:0000256" key="2">
    <source>
        <dbReference type="ARBA" id="ARBA00022729"/>
    </source>
</evidence>
<dbReference type="InterPro" id="IPR033645">
    <property type="entry name" value="VirB9/CagX/TrbG_C"/>
</dbReference>
<dbReference type="Gene3D" id="2.60.40.2500">
    <property type="match status" value="1"/>
</dbReference>
<dbReference type="EMBL" id="NPZB01000002">
    <property type="protein sequence ID" value="PNS07923.1"/>
    <property type="molecule type" value="Genomic_DNA"/>
</dbReference>
<evidence type="ECO:0000313" key="5">
    <source>
        <dbReference type="Proteomes" id="UP000236220"/>
    </source>
</evidence>
<feature type="chain" id="PRO_5014380784" evidence="3">
    <location>
        <begin position="29"/>
        <end position="254"/>
    </location>
</feature>
<comment type="caution">
    <text evidence="4">The sequence shown here is derived from an EMBL/GenBank/DDBJ whole genome shotgun (WGS) entry which is preliminary data.</text>
</comment>
<reference evidence="4 5" key="1">
    <citation type="submission" date="2017-08" db="EMBL/GenBank/DDBJ databases">
        <title>Lysobacter sylvestris genome.</title>
        <authorList>
            <person name="Zhang D.-C."/>
            <person name="Albuquerque L."/>
            <person name="Franca L."/>
            <person name="Froufe H.J.C."/>
            <person name="Barroso C."/>
            <person name="Egas C."/>
            <person name="Da Costa M."/>
            <person name="Margesin R."/>
        </authorList>
    </citation>
    <scope>NUCLEOTIDE SEQUENCE [LARGE SCALE GENOMIC DNA]</scope>
    <source>
        <strain evidence="4 5">AM20-91</strain>
    </source>
</reference>
<comment type="similarity">
    <text evidence="1">Belongs to the TrbG/VirB9 family.</text>
</comment>
<dbReference type="InterPro" id="IPR010258">
    <property type="entry name" value="Conjugal_tfr_TrbG/VirB9/CagX"/>
</dbReference>
<sequence>MMRMRSLFVFLITGVTAVACLFAGNASAQVVQEYTYAADRIYPIRTGLGITTQIELSPSEKVVDYSVGFSGGWDLQRRDNVFYIRPKNTDVDTNLMVRTETHTYIFELKVVATDWRALDQAKAAGVQYKVTFRYPEDTRFTQKKADEPAAADTALSAGRVYNYNYDYSTSSKAGWLVPVAVYDDGSFTYIRMSDLKSIPTGNFPAVYGREKARTSDFLVNTTVENNTIIVHGVYPFLTIRHGDNVIGLRRGSQQ</sequence>
<evidence type="ECO:0000313" key="4">
    <source>
        <dbReference type="EMBL" id="PNS07923.1"/>
    </source>
</evidence>
<dbReference type="Pfam" id="PF03524">
    <property type="entry name" value="CagX"/>
    <property type="match status" value="1"/>
</dbReference>
<feature type="signal peptide" evidence="3">
    <location>
        <begin position="1"/>
        <end position="28"/>
    </location>
</feature>
<dbReference type="PROSITE" id="PS51257">
    <property type="entry name" value="PROKAR_LIPOPROTEIN"/>
    <property type="match status" value="1"/>
</dbReference>
<keyword evidence="2 3" id="KW-0732">Signal</keyword>
<organism evidence="4 5">
    <name type="scientific">Solilutibacter silvestris</name>
    <dbReference type="NCBI Taxonomy" id="1645665"/>
    <lineage>
        <taxon>Bacteria</taxon>
        <taxon>Pseudomonadati</taxon>
        <taxon>Pseudomonadota</taxon>
        <taxon>Gammaproteobacteria</taxon>
        <taxon>Lysobacterales</taxon>
        <taxon>Lysobacteraceae</taxon>
        <taxon>Solilutibacter</taxon>
    </lineage>
</organism>
<evidence type="ECO:0000256" key="1">
    <source>
        <dbReference type="ARBA" id="ARBA00006135"/>
    </source>
</evidence>
<protein>
    <submittedName>
        <fullName evidence="4">Type IV secretory pathway VirB9 component</fullName>
    </submittedName>
</protein>
<dbReference type="InterPro" id="IPR038161">
    <property type="entry name" value="VirB9/CagX/TrbG_C_sf"/>
</dbReference>
<keyword evidence="5" id="KW-1185">Reference proteome</keyword>
<dbReference type="CDD" id="cd06911">
    <property type="entry name" value="VirB9_CagX_TrbG"/>
    <property type="match status" value="1"/>
</dbReference>
<proteinExistence type="inferred from homology"/>